<accession>A0ABY7H8R2</accession>
<dbReference type="Proteomes" id="UP001164459">
    <property type="component" value="Chromosome"/>
</dbReference>
<sequence>MHSARKIILAVVLVILPGLLACEPDIPEPIWKGERLHHGTTTSEPICRGSFHRQEQHAVQLAELVGVELDEIIRYTRVADRDELAEYCEGMKADGCAHGDEPYAFSIRSFHFHEITHAVMNSAGIEGPRPFAEGFAEVFADGAGYRTEHTLLDQVLHNFKFDARDYQTAGLFARFLLDRHGLDRYLLFLRAADSRATFVEFSAVFEDIFDEPIEQAMADFEAYPSCREMSNRIALVDCSLPLAPWDGRVVTLTADVACDQDDVLGPAQDDVMFTTRGFEVTEAGNYLVIASQPEGWSGFRVVKCGSCLDSFDEEVQPGEITSHDLTPGRYYVLFGRRTDEPATLGLAVGRQ</sequence>
<gene>
    <name evidence="1" type="ORF">O0S08_04600</name>
</gene>
<name>A0ABY7H8R2_9BACT</name>
<organism evidence="1 2">
    <name type="scientific">Nannocystis punicea</name>
    <dbReference type="NCBI Taxonomy" id="2995304"/>
    <lineage>
        <taxon>Bacteria</taxon>
        <taxon>Pseudomonadati</taxon>
        <taxon>Myxococcota</taxon>
        <taxon>Polyangia</taxon>
        <taxon>Nannocystales</taxon>
        <taxon>Nannocystaceae</taxon>
        <taxon>Nannocystis</taxon>
    </lineage>
</organism>
<evidence type="ECO:0000313" key="1">
    <source>
        <dbReference type="EMBL" id="WAS95419.1"/>
    </source>
</evidence>
<keyword evidence="2" id="KW-1185">Reference proteome</keyword>
<proteinExistence type="predicted"/>
<evidence type="ECO:0000313" key="2">
    <source>
        <dbReference type="Proteomes" id="UP001164459"/>
    </source>
</evidence>
<dbReference type="EMBL" id="CP114040">
    <property type="protein sequence ID" value="WAS95419.1"/>
    <property type="molecule type" value="Genomic_DNA"/>
</dbReference>
<dbReference type="PROSITE" id="PS51257">
    <property type="entry name" value="PROKAR_LIPOPROTEIN"/>
    <property type="match status" value="1"/>
</dbReference>
<protein>
    <submittedName>
        <fullName evidence="1">Uncharacterized protein</fullName>
    </submittedName>
</protein>
<reference evidence="1" key="1">
    <citation type="submission" date="2022-11" db="EMBL/GenBank/DDBJ databases">
        <title>Minimal conservation of predation-associated metabolite biosynthetic gene clusters underscores biosynthetic potential of Myxococcota including descriptions for ten novel species: Archangium lansinium sp. nov., Myxococcus landrumus sp. nov., Nannocystis bai.</title>
        <authorList>
            <person name="Ahearne A."/>
            <person name="Stevens C."/>
            <person name="Dowd S."/>
        </authorList>
    </citation>
    <scope>NUCLEOTIDE SEQUENCE</scope>
    <source>
        <strain evidence="1">Fl3</strain>
    </source>
</reference>
<dbReference type="RefSeq" id="WP_269037753.1">
    <property type="nucleotide sequence ID" value="NZ_CP114040.1"/>
</dbReference>